<reference evidence="7" key="1">
    <citation type="submission" date="2016-06" db="EMBL/GenBank/DDBJ databases">
        <authorList>
            <person name="McIlroy S.J."/>
            <person name="Karst S.M."/>
            <person name="Albertsen M."/>
        </authorList>
    </citation>
    <scope>NUCLEOTIDE SEQUENCE [LARGE SCALE GENOMIC DNA]</scope>
</reference>
<gene>
    <name evidence="6" type="ORF">ACCAA_660003</name>
</gene>
<organism evidence="6 7">
    <name type="scientific">Candidatus Accumulibacter aalborgensis</name>
    <dbReference type="NCBI Taxonomy" id="1860102"/>
    <lineage>
        <taxon>Bacteria</taxon>
        <taxon>Pseudomonadati</taxon>
        <taxon>Pseudomonadota</taxon>
        <taxon>Betaproteobacteria</taxon>
        <taxon>Candidatus Accumulibacter</taxon>
    </lineage>
</organism>
<name>A0A1A8XXZ3_9PROT</name>
<dbReference type="Pfam" id="PF25023">
    <property type="entry name" value="TEN_YD-shell"/>
    <property type="match status" value="2"/>
</dbReference>
<evidence type="ECO:0000259" key="5">
    <source>
        <dbReference type="Pfam" id="PF25023"/>
    </source>
</evidence>
<sequence length="1224" mass="132102">MGDRVGMVRPLCAAARLAFFAASALPQLAEAASCTVGAGVSTIGNEYFATAAYPDGSYEYQVTTLLCSGGVPRYLTGNSFYGTSAAVIQAYRSLHFTRVFRNQCGSMGLIAHDQFLGTLNDGVATVNLALSDHPLNATYSDEFVKGIAPGEGFPISCGCSGGLARLAGSAVCTPPLPVKTPDLCLANPVLPGQGCKVQWETDYTFGGASPLTFKRYYHSQSPYHGQSAAQRTLGNRWRHNHDVLLNPAAAANLVLMLRDDGRILHFHPKSGSPTDWVSDADIVGQLQRTATGWTWRDADDAVETFDAAGRRLTRVEKGGLSLGYSYLPSSDKLSAIQDNFGRSLSLTYNAQGLLGEVTTPAGDKVGYTYDGNGNLTTVTTLDTHTRSYSYTSVTVDGHVEPALLTGLSDENAAPYAAWTYDASALAASSEHAGGVDRYAFTYQKDAAGKITGSSVRNPLKAVTQYTFQNLLGANRVSTISQPLVPGLTRSLNYDANGNVASRTDFNGRLTTWTYDLTRNLETQRVEASGTAEQRTLRSEWHASYRLPLRLSEPLKRTTFTYDTAGNLLSRSEQATTDANGTLGFAAPALGSPRTWTLTYNALGQVLTADGPRSDVADVTTYSYYDAADPDPGKRGNLATVTNALGHRSEITAYDLNGRPLTLIDANGLVTTFTYDLRGRLTGQTVGDEHTAYTYDPAGQLTGVTLPDHSRLAYTYDNAHRLSRIQDALGNTLTLTLDAAGNRVREELRDPANLLSQTGNRVFDALSRLTRELGSLNQIQADFTYDPQGNLTAITTPLGAGTRTTTQAFDALNRLIRSVDPNGGQTRYAYNGQDRLIQVTDPRSLVTSYTLDGLGNTPQLNSPDSGSSSRTFDAAGNPLTETNARGQTRSRQYDALNRLTRVSDVDGSEIYFWDQGANGLGRLTRIEQRDAANALVTAIDRQYDLHGRLTQETYTLASVPTVTQYRYTHGRLVGLTYPSGKQIDYTLDAQGRISEVRLTVAGQVKTLATGIAYHPFGSIRQLTNGAGQVLTWDQDADGRPASYTLGNETWQIAYDTASRITSQSNLSVPTQTASYGYDPLDRLTQAVLPTVSHGYAYDPTGNRLTQTSGAASRSYTLSPTSNRLSAIAGSNARAYTHDANGSITSDGAGQTFSYDARGRLTGVTVAGLSTTYRLDPFGQRIRKTGTEDTRYHYDQEGRLISESAPDGTRAKDYIWVGDQPLAVIQ</sequence>
<evidence type="ECO:0008006" key="8">
    <source>
        <dbReference type="Google" id="ProtNLM"/>
    </source>
</evidence>
<dbReference type="Pfam" id="PF05593">
    <property type="entry name" value="RHS_repeat"/>
    <property type="match status" value="4"/>
</dbReference>
<dbReference type="EMBL" id="FLQX01000145">
    <property type="protein sequence ID" value="SBT08923.1"/>
    <property type="molecule type" value="Genomic_DNA"/>
</dbReference>
<dbReference type="RefSeq" id="WP_186408527.1">
    <property type="nucleotide sequence ID" value="NZ_FLQX01000145.1"/>
</dbReference>
<evidence type="ECO:0000313" key="7">
    <source>
        <dbReference type="Proteomes" id="UP000199169"/>
    </source>
</evidence>
<feature type="domain" description="Teneurin-like YD-shell" evidence="5">
    <location>
        <begin position="639"/>
        <end position="741"/>
    </location>
</feature>
<keyword evidence="1" id="KW-0677">Repeat</keyword>
<dbReference type="PANTHER" id="PTHR32305">
    <property type="match status" value="1"/>
</dbReference>
<dbReference type="Pfam" id="PF20148">
    <property type="entry name" value="DUF6531"/>
    <property type="match status" value="1"/>
</dbReference>
<feature type="region of interest" description="Disordered" evidence="2">
    <location>
        <begin position="849"/>
        <end position="882"/>
    </location>
</feature>
<evidence type="ECO:0000313" key="6">
    <source>
        <dbReference type="EMBL" id="SBT08923.1"/>
    </source>
</evidence>
<dbReference type="InterPro" id="IPR045351">
    <property type="entry name" value="DUF6531"/>
</dbReference>
<dbReference type="InterPro" id="IPR006530">
    <property type="entry name" value="YD"/>
</dbReference>
<evidence type="ECO:0000256" key="3">
    <source>
        <dbReference type="SAM" id="SignalP"/>
    </source>
</evidence>
<evidence type="ECO:0000259" key="4">
    <source>
        <dbReference type="Pfam" id="PF20148"/>
    </source>
</evidence>
<dbReference type="InterPro" id="IPR056823">
    <property type="entry name" value="TEN-like_YD-shell"/>
</dbReference>
<dbReference type="NCBIfam" id="TIGR01643">
    <property type="entry name" value="YD_repeat_2x"/>
    <property type="match status" value="7"/>
</dbReference>
<dbReference type="PANTHER" id="PTHR32305:SF15">
    <property type="entry name" value="PROTEIN RHSA-RELATED"/>
    <property type="match status" value="1"/>
</dbReference>
<dbReference type="STRING" id="1860102.ACCAA_660003"/>
<evidence type="ECO:0000256" key="1">
    <source>
        <dbReference type="ARBA" id="ARBA00022737"/>
    </source>
</evidence>
<accession>A0A1A8XXZ3</accession>
<feature type="chain" id="PRO_5008381898" description="YD repeat protein" evidence="3">
    <location>
        <begin position="32"/>
        <end position="1224"/>
    </location>
</feature>
<feature type="signal peptide" evidence="3">
    <location>
        <begin position="1"/>
        <end position="31"/>
    </location>
</feature>
<feature type="compositionally biased region" description="Polar residues" evidence="2">
    <location>
        <begin position="849"/>
        <end position="870"/>
    </location>
</feature>
<evidence type="ECO:0000256" key="2">
    <source>
        <dbReference type="SAM" id="MobiDB-lite"/>
    </source>
</evidence>
<keyword evidence="3" id="KW-0732">Signal</keyword>
<dbReference type="InterPro" id="IPR031325">
    <property type="entry name" value="RHS_repeat"/>
</dbReference>
<dbReference type="Proteomes" id="UP000199169">
    <property type="component" value="Unassembled WGS sequence"/>
</dbReference>
<dbReference type="AlphaFoldDB" id="A0A1A8XXZ3"/>
<dbReference type="Gene3D" id="2.180.10.10">
    <property type="entry name" value="RHS repeat-associated core"/>
    <property type="match status" value="3"/>
</dbReference>
<protein>
    <recommendedName>
        <fullName evidence="8">YD repeat protein</fullName>
    </recommendedName>
</protein>
<keyword evidence="7" id="KW-1185">Reference proteome</keyword>
<feature type="domain" description="Teneurin-like YD-shell" evidence="5">
    <location>
        <begin position="1050"/>
        <end position="1184"/>
    </location>
</feature>
<feature type="domain" description="DUF6531" evidence="4">
    <location>
        <begin position="187"/>
        <end position="266"/>
    </location>
</feature>
<dbReference type="InterPro" id="IPR050708">
    <property type="entry name" value="T6SS_VgrG/RHS"/>
</dbReference>
<proteinExistence type="predicted"/>